<evidence type="ECO:0000256" key="7">
    <source>
        <dbReference type="RuleBase" id="RU000454"/>
    </source>
</evidence>
<reference evidence="9 10" key="1">
    <citation type="submission" date="2019-09" db="EMBL/GenBank/DDBJ databases">
        <authorList>
            <person name="Brejova B."/>
        </authorList>
    </citation>
    <scope>NUCLEOTIDE SEQUENCE [LARGE SCALE GENOMIC DNA]</scope>
</reference>
<evidence type="ECO:0000256" key="1">
    <source>
        <dbReference type="ARBA" id="ARBA00007447"/>
    </source>
</evidence>
<comment type="similarity">
    <text evidence="1 7">Belongs to the peptidase A1 family.</text>
</comment>
<feature type="active site" evidence="6">
    <location>
        <position position="20"/>
    </location>
</feature>
<dbReference type="EMBL" id="CABVLU010000001">
    <property type="protein sequence ID" value="VVT43908.1"/>
    <property type="molecule type" value="Genomic_DNA"/>
</dbReference>
<keyword evidence="3" id="KW-0732">Signal</keyword>
<dbReference type="PANTHER" id="PTHR47966">
    <property type="entry name" value="BETA-SITE APP-CLEAVING ENZYME, ISOFORM A-RELATED"/>
    <property type="match status" value="1"/>
</dbReference>
<dbReference type="OrthoDB" id="771136at2759"/>
<dbReference type="SUPFAM" id="SSF50630">
    <property type="entry name" value="Acid proteases"/>
    <property type="match status" value="1"/>
</dbReference>
<dbReference type="AlphaFoldDB" id="A0A5E8AYS1"/>
<dbReference type="PRINTS" id="PR00792">
    <property type="entry name" value="PEPSIN"/>
</dbReference>
<keyword evidence="10" id="KW-1185">Reference proteome</keyword>
<organism evidence="9 10">
    <name type="scientific">Magnusiomyces paraingens</name>
    <dbReference type="NCBI Taxonomy" id="2606893"/>
    <lineage>
        <taxon>Eukaryota</taxon>
        <taxon>Fungi</taxon>
        <taxon>Dikarya</taxon>
        <taxon>Ascomycota</taxon>
        <taxon>Saccharomycotina</taxon>
        <taxon>Dipodascomycetes</taxon>
        <taxon>Dipodascales</taxon>
        <taxon>Dipodascaceae</taxon>
        <taxon>Magnusiomyces</taxon>
    </lineage>
</organism>
<dbReference type="Pfam" id="PF00026">
    <property type="entry name" value="Asp"/>
    <property type="match status" value="1"/>
</dbReference>
<dbReference type="InterPro" id="IPR021109">
    <property type="entry name" value="Peptidase_aspartic_dom_sf"/>
</dbReference>
<evidence type="ECO:0000313" key="10">
    <source>
        <dbReference type="Proteomes" id="UP000398389"/>
    </source>
</evidence>
<dbReference type="GO" id="GO:0004190">
    <property type="term" value="F:aspartic-type endopeptidase activity"/>
    <property type="evidence" value="ECO:0007669"/>
    <property type="project" value="UniProtKB-KW"/>
</dbReference>
<evidence type="ECO:0000256" key="6">
    <source>
        <dbReference type="PIRSR" id="PIRSR601461-1"/>
    </source>
</evidence>
<gene>
    <name evidence="9" type="ORF">SAPINGB_P000206</name>
</gene>
<evidence type="ECO:0000259" key="8">
    <source>
        <dbReference type="PROSITE" id="PS51767"/>
    </source>
</evidence>
<evidence type="ECO:0000256" key="5">
    <source>
        <dbReference type="ARBA" id="ARBA00022801"/>
    </source>
</evidence>
<dbReference type="CDD" id="cd05474">
    <property type="entry name" value="SAP_like"/>
    <property type="match status" value="1"/>
</dbReference>
<evidence type="ECO:0000256" key="2">
    <source>
        <dbReference type="ARBA" id="ARBA00022670"/>
    </source>
</evidence>
<feature type="active site" evidence="6">
    <location>
        <position position="226"/>
    </location>
</feature>
<dbReference type="RefSeq" id="XP_031850821.1">
    <property type="nucleotide sequence ID" value="XM_031994930.1"/>
</dbReference>
<dbReference type="InterPro" id="IPR033121">
    <property type="entry name" value="PEPTIDASE_A1"/>
</dbReference>
<dbReference type="PROSITE" id="PS51767">
    <property type="entry name" value="PEPTIDASE_A1"/>
    <property type="match status" value="1"/>
</dbReference>
<proteinExistence type="inferred from homology"/>
<dbReference type="InterPro" id="IPR001969">
    <property type="entry name" value="Aspartic_peptidase_AS"/>
</dbReference>
<keyword evidence="5 7" id="KW-0378">Hydrolase</keyword>
<evidence type="ECO:0000313" key="9">
    <source>
        <dbReference type="EMBL" id="VVT43908.1"/>
    </source>
</evidence>
<dbReference type="GO" id="GO:0006508">
    <property type="term" value="P:proteolysis"/>
    <property type="evidence" value="ECO:0007669"/>
    <property type="project" value="UniProtKB-KW"/>
</dbReference>
<dbReference type="InterPro" id="IPR001461">
    <property type="entry name" value="Aspartic_peptidase_A1"/>
</dbReference>
<dbReference type="Proteomes" id="UP000398389">
    <property type="component" value="Unassembled WGS sequence"/>
</dbReference>
<feature type="domain" description="Peptidase A1" evidence="8">
    <location>
        <begin position="2"/>
        <end position="336"/>
    </location>
</feature>
<dbReference type="PANTHER" id="PTHR47966:SF65">
    <property type="entry name" value="ASPARTIC-TYPE ENDOPEPTIDASE"/>
    <property type="match status" value="1"/>
</dbReference>
<dbReference type="InterPro" id="IPR033876">
    <property type="entry name" value="SAP-like"/>
</dbReference>
<dbReference type="GeneID" id="43579030"/>
<dbReference type="PROSITE" id="PS00141">
    <property type="entry name" value="ASP_PROTEASE"/>
    <property type="match status" value="1"/>
</dbReference>
<evidence type="ECO:0000256" key="3">
    <source>
        <dbReference type="ARBA" id="ARBA00022729"/>
    </source>
</evidence>
<name>A0A5E8AYS1_9ASCO</name>
<evidence type="ECO:0000256" key="4">
    <source>
        <dbReference type="ARBA" id="ARBA00022750"/>
    </source>
</evidence>
<accession>A0A5E8AYS1</accession>
<keyword evidence="4 7" id="KW-0064">Aspartyl protease</keyword>
<protein>
    <recommendedName>
        <fullName evidence="8">Peptidase A1 domain-containing protein</fullName>
    </recommendedName>
</protein>
<dbReference type="Gene3D" id="2.40.70.10">
    <property type="entry name" value="Acid Proteases"/>
    <property type="match status" value="2"/>
</dbReference>
<sequence>MYLIELGVGTPPQHILAQFDTGSSDLWVYSVDNPMCQYNGTDMDQVDCTFTGTFNSSASSTFREIEKGKFSDTYGGGYSVSGDWVWDRVIVGGTENGLVINNMRFGLGHFANASAAILGLGYPGTNNMTQQIGGTKYRSLPQQLAADGTIVSAAFSIWLNDADASEGSVLFVPILNGSNKDENDEYVSFLIALSQIVVSTVSREGTFEEKETVDLLNGTTIQALLDSGATKSFLPLELLSDFLYTTLNATDDEDVGGTIFDCNLIMDESLPPVKFNFSGAIIEVPISSFADEVEGDEGKCMFGIYQFGLPFALLGDAVLRQAYVVYDMEHHEIGLGQALLNVTGEEESIEVISGEIPKATKASLYSQISALTGGYFSLLSENGVTGGSTYSDSGTSAGTATRIGITGMSERLV</sequence>
<keyword evidence="2 7" id="KW-0645">Protease</keyword>